<accession>A0ABV3G6T9</accession>
<proteinExistence type="predicted"/>
<dbReference type="RefSeq" id="WP_358129009.1">
    <property type="nucleotide sequence ID" value="NZ_JBFALK010000001.1"/>
</dbReference>
<feature type="region of interest" description="Disordered" evidence="1">
    <location>
        <begin position="36"/>
        <end position="79"/>
    </location>
</feature>
<dbReference type="EMBL" id="JBFALK010000001">
    <property type="protein sequence ID" value="MEV0967328.1"/>
    <property type="molecule type" value="Genomic_DNA"/>
</dbReference>
<dbReference type="Pfam" id="PF13822">
    <property type="entry name" value="ACC_epsilon"/>
    <property type="match status" value="1"/>
</dbReference>
<evidence type="ECO:0000313" key="2">
    <source>
        <dbReference type="EMBL" id="MEV0967328.1"/>
    </source>
</evidence>
<dbReference type="InterPro" id="IPR032716">
    <property type="entry name" value="ACC_epsilon"/>
</dbReference>
<reference evidence="2 3" key="1">
    <citation type="submission" date="2024-06" db="EMBL/GenBank/DDBJ databases">
        <title>The Natural Products Discovery Center: Release of the First 8490 Sequenced Strains for Exploring Actinobacteria Biosynthetic Diversity.</title>
        <authorList>
            <person name="Kalkreuter E."/>
            <person name="Kautsar S.A."/>
            <person name="Yang D."/>
            <person name="Bader C.D."/>
            <person name="Teijaro C.N."/>
            <person name="Fluegel L."/>
            <person name="Davis C.M."/>
            <person name="Simpson J.R."/>
            <person name="Lauterbach L."/>
            <person name="Steele A.D."/>
            <person name="Gui C."/>
            <person name="Meng S."/>
            <person name="Li G."/>
            <person name="Viehrig K."/>
            <person name="Ye F."/>
            <person name="Su P."/>
            <person name="Kiefer A.F."/>
            <person name="Nichols A."/>
            <person name="Cepeda A.J."/>
            <person name="Yan W."/>
            <person name="Fan B."/>
            <person name="Jiang Y."/>
            <person name="Adhikari A."/>
            <person name="Zheng C.-J."/>
            <person name="Schuster L."/>
            <person name="Cowan T.M."/>
            <person name="Smanski M.J."/>
            <person name="Chevrette M.G."/>
            <person name="De Carvalho L.P.S."/>
            <person name="Shen B."/>
        </authorList>
    </citation>
    <scope>NUCLEOTIDE SEQUENCE [LARGE SCALE GENOMIC DNA]</scope>
    <source>
        <strain evidence="2 3">NPDC050100</strain>
    </source>
</reference>
<name>A0ABV3G6T9_MICGL</name>
<keyword evidence="3" id="KW-1185">Reference proteome</keyword>
<comment type="caution">
    <text evidence="2">The sequence shown here is derived from an EMBL/GenBank/DDBJ whole genome shotgun (WGS) entry which is preliminary data.</text>
</comment>
<sequence>MTAPQKPRVEIVRGDPTPEEVAALVAVLLAARAHESVSGGGVPGPSAEPVRKKWANPAHGMRRGLAHGPGAWRSPMLRH</sequence>
<dbReference type="Proteomes" id="UP001551675">
    <property type="component" value="Unassembled WGS sequence"/>
</dbReference>
<evidence type="ECO:0000256" key="1">
    <source>
        <dbReference type="SAM" id="MobiDB-lite"/>
    </source>
</evidence>
<protein>
    <submittedName>
        <fullName evidence="2">Acyl-CoA carboxylase epsilon subunit</fullName>
    </submittedName>
</protein>
<organism evidence="2 3">
    <name type="scientific">Microtetraspora glauca</name>
    <dbReference type="NCBI Taxonomy" id="1996"/>
    <lineage>
        <taxon>Bacteria</taxon>
        <taxon>Bacillati</taxon>
        <taxon>Actinomycetota</taxon>
        <taxon>Actinomycetes</taxon>
        <taxon>Streptosporangiales</taxon>
        <taxon>Streptosporangiaceae</taxon>
        <taxon>Microtetraspora</taxon>
    </lineage>
</organism>
<gene>
    <name evidence="2" type="ORF">AB0I59_01735</name>
</gene>
<evidence type="ECO:0000313" key="3">
    <source>
        <dbReference type="Proteomes" id="UP001551675"/>
    </source>
</evidence>